<dbReference type="InterPro" id="IPR050314">
    <property type="entry name" value="Glycosyl_Hydrlase_18"/>
</dbReference>
<dbReference type="InterPro" id="IPR001223">
    <property type="entry name" value="Glyco_hydro18_cat"/>
</dbReference>
<dbReference type="InterPro" id="IPR011583">
    <property type="entry name" value="Chitinase_II/V-like_cat"/>
</dbReference>
<feature type="non-terminal residue" evidence="6">
    <location>
        <position position="340"/>
    </location>
</feature>
<dbReference type="EMBL" id="CAJNOC010008204">
    <property type="protein sequence ID" value="CAF1111569.1"/>
    <property type="molecule type" value="Genomic_DNA"/>
</dbReference>
<evidence type="ECO:0000313" key="6">
    <source>
        <dbReference type="EMBL" id="CAF1111569.1"/>
    </source>
</evidence>
<keyword evidence="2 3" id="KW-0326">Glycosidase</keyword>
<protein>
    <recommendedName>
        <fullName evidence="5">GH18 domain-containing protein</fullName>
    </recommendedName>
</protein>
<organism evidence="6 7">
    <name type="scientific">Brachionus calyciflorus</name>
    <dbReference type="NCBI Taxonomy" id="104777"/>
    <lineage>
        <taxon>Eukaryota</taxon>
        <taxon>Metazoa</taxon>
        <taxon>Spiralia</taxon>
        <taxon>Gnathifera</taxon>
        <taxon>Rotifera</taxon>
        <taxon>Eurotatoria</taxon>
        <taxon>Monogononta</taxon>
        <taxon>Pseudotrocha</taxon>
        <taxon>Ploima</taxon>
        <taxon>Brachionidae</taxon>
        <taxon>Brachionus</taxon>
    </lineage>
</organism>
<dbReference type="InterPro" id="IPR017853">
    <property type="entry name" value="GH"/>
</dbReference>
<dbReference type="GO" id="GO:0005576">
    <property type="term" value="C:extracellular region"/>
    <property type="evidence" value="ECO:0007669"/>
    <property type="project" value="TreeGrafter"/>
</dbReference>
<dbReference type="Gene3D" id="3.20.20.80">
    <property type="entry name" value="Glycosidases"/>
    <property type="match status" value="2"/>
</dbReference>
<dbReference type="GO" id="GO:0006032">
    <property type="term" value="P:chitin catabolic process"/>
    <property type="evidence" value="ECO:0007669"/>
    <property type="project" value="UniProtKB-ARBA"/>
</dbReference>
<dbReference type="PANTHER" id="PTHR11177:SF317">
    <property type="entry name" value="CHITINASE 12-RELATED"/>
    <property type="match status" value="1"/>
</dbReference>
<evidence type="ECO:0000256" key="4">
    <source>
        <dbReference type="RuleBase" id="RU004453"/>
    </source>
</evidence>
<dbReference type="OrthoDB" id="76388at2759"/>
<comment type="similarity">
    <text evidence="4">Belongs to the glycosyl hydrolase 18 family.</text>
</comment>
<evidence type="ECO:0000256" key="2">
    <source>
        <dbReference type="ARBA" id="ARBA00023295"/>
    </source>
</evidence>
<keyword evidence="7" id="KW-1185">Reference proteome</keyword>
<comment type="caution">
    <text evidence="6">The sequence shown here is derived from an EMBL/GenBank/DDBJ whole genome shotgun (WGS) entry which is preliminary data.</text>
</comment>
<accession>A0A814PX34</accession>
<feature type="non-terminal residue" evidence="6">
    <location>
        <position position="1"/>
    </location>
</feature>
<dbReference type="GO" id="GO:0008061">
    <property type="term" value="F:chitin binding"/>
    <property type="evidence" value="ECO:0007669"/>
    <property type="project" value="InterPro"/>
</dbReference>
<feature type="domain" description="GH18" evidence="5">
    <location>
        <begin position="1"/>
        <end position="27"/>
    </location>
</feature>
<evidence type="ECO:0000313" key="7">
    <source>
        <dbReference type="Proteomes" id="UP000663879"/>
    </source>
</evidence>
<keyword evidence="1 3" id="KW-0378">Hydrolase</keyword>
<evidence type="ECO:0000259" key="5">
    <source>
        <dbReference type="PROSITE" id="PS51910"/>
    </source>
</evidence>
<dbReference type="SMART" id="SM00636">
    <property type="entry name" value="Glyco_18"/>
    <property type="match status" value="1"/>
</dbReference>
<dbReference type="PANTHER" id="PTHR11177">
    <property type="entry name" value="CHITINASE"/>
    <property type="match status" value="1"/>
</dbReference>
<evidence type="ECO:0000256" key="3">
    <source>
        <dbReference type="RuleBase" id="RU000489"/>
    </source>
</evidence>
<dbReference type="InterPro" id="IPR001579">
    <property type="entry name" value="Glyco_hydro_18_chit_AS"/>
</dbReference>
<feature type="domain" description="GH18" evidence="5">
    <location>
        <begin position="100"/>
        <end position="340"/>
    </location>
</feature>
<reference evidence="6" key="1">
    <citation type="submission" date="2021-02" db="EMBL/GenBank/DDBJ databases">
        <authorList>
            <person name="Nowell W R."/>
        </authorList>
    </citation>
    <scope>NUCLEOTIDE SEQUENCE</scope>
    <source>
        <strain evidence="6">Ploen Becks lab</strain>
    </source>
</reference>
<dbReference type="Pfam" id="PF00704">
    <property type="entry name" value="Glyco_hydro_18"/>
    <property type="match status" value="1"/>
</dbReference>
<name>A0A814PX34_9BILA</name>
<dbReference type="AlphaFoldDB" id="A0A814PX34"/>
<sequence>FDDFNGQFCNQGKYPLVNAVKNALKGSGGFNPAPVIPTFRPTFRPSPNTPIFIRPTRPTQFTNRPIFTQPTIRSSSTTKAINIIDEREFTERPRPSTSKKLVVCYHTNWAQYRVGQAKFLPENIDPFLCDMIIYSFAKLEGDRLEPFEWNDLSTSWSKGMYERTMALKNQNPNLKILIAVGGWNAGSGPFSSMVKSNVLRKNFVQNSLKFVRDNKFDGLDLDWEYPGSREGSSPSDKFLFTQLVMELKNAYRPFNLLLTAAVGAGYETISNGYEIDKISKHLDYVNLMSYDLHGSWESFLGHNAPLYPRRNESPDQAKLNVEWAVNYWLSQGCPKEKLLV</sequence>
<dbReference type="GO" id="GO:0005975">
    <property type="term" value="P:carbohydrate metabolic process"/>
    <property type="evidence" value="ECO:0007669"/>
    <property type="project" value="InterPro"/>
</dbReference>
<dbReference type="PROSITE" id="PS51910">
    <property type="entry name" value="GH18_2"/>
    <property type="match status" value="2"/>
</dbReference>
<dbReference type="SUPFAM" id="SSF51445">
    <property type="entry name" value="(Trans)glycosidases"/>
    <property type="match status" value="1"/>
</dbReference>
<dbReference type="PROSITE" id="PS01095">
    <property type="entry name" value="GH18_1"/>
    <property type="match status" value="1"/>
</dbReference>
<proteinExistence type="inferred from homology"/>
<dbReference type="Proteomes" id="UP000663879">
    <property type="component" value="Unassembled WGS sequence"/>
</dbReference>
<gene>
    <name evidence="6" type="ORF">OXX778_LOCUS21650</name>
</gene>
<evidence type="ECO:0000256" key="1">
    <source>
        <dbReference type="ARBA" id="ARBA00022801"/>
    </source>
</evidence>
<dbReference type="GO" id="GO:0004568">
    <property type="term" value="F:chitinase activity"/>
    <property type="evidence" value="ECO:0007669"/>
    <property type="project" value="UniProtKB-ARBA"/>
</dbReference>